<reference evidence="2" key="1">
    <citation type="submission" date="2021-10" db="EMBL/GenBank/DDBJ databases">
        <title>Tropical sea cucumber genome reveals ecological adaptation and Cuvierian tubules defense mechanism.</title>
        <authorList>
            <person name="Chen T."/>
        </authorList>
    </citation>
    <scope>NUCLEOTIDE SEQUENCE</scope>
    <source>
        <strain evidence="2">Nanhai2018</strain>
        <tissue evidence="2">Muscle</tissue>
    </source>
</reference>
<organism evidence="2 3">
    <name type="scientific">Holothuria leucospilota</name>
    <name type="common">Black long sea cucumber</name>
    <name type="synonym">Mertensiothuria leucospilota</name>
    <dbReference type="NCBI Taxonomy" id="206669"/>
    <lineage>
        <taxon>Eukaryota</taxon>
        <taxon>Metazoa</taxon>
        <taxon>Echinodermata</taxon>
        <taxon>Eleutherozoa</taxon>
        <taxon>Echinozoa</taxon>
        <taxon>Holothuroidea</taxon>
        <taxon>Aspidochirotacea</taxon>
        <taxon>Aspidochirotida</taxon>
        <taxon>Holothuriidae</taxon>
        <taxon>Holothuria</taxon>
    </lineage>
</organism>
<dbReference type="AlphaFoldDB" id="A0A9Q1H2K7"/>
<name>A0A9Q1H2K7_HOLLE</name>
<dbReference type="PANTHER" id="PTHR11679">
    <property type="entry name" value="VESICLE PROTEIN SORTING-ASSOCIATED"/>
    <property type="match status" value="1"/>
</dbReference>
<evidence type="ECO:0000313" key="2">
    <source>
        <dbReference type="EMBL" id="KAJ8029851.1"/>
    </source>
</evidence>
<dbReference type="InterPro" id="IPR043127">
    <property type="entry name" value="Sec-1-like_dom3a"/>
</dbReference>
<dbReference type="InterPro" id="IPR001619">
    <property type="entry name" value="Sec1-like"/>
</dbReference>
<dbReference type="Pfam" id="PF00995">
    <property type="entry name" value="Sec1"/>
    <property type="match status" value="1"/>
</dbReference>
<dbReference type="EMBL" id="JAIZAY010000014">
    <property type="protein sequence ID" value="KAJ8029851.1"/>
    <property type="molecule type" value="Genomic_DNA"/>
</dbReference>
<dbReference type="SUPFAM" id="SSF56815">
    <property type="entry name" value="Sec1/munc18-like (SM) proteins"/>
    <property type="match status" value="1"/>
</dbReference>
<dbReference type="OrthoDB" id="10262528at2759"/>
<proteinExistence type="inferred from homology"/>
<dbReference type="Proteomes" id="UP001152320">
    <property type="component" value="Chromosome 14"/>
</dbReference>
<dbReference type="Gene3D" id="3.40.50.1910">
    <property type="match status" value="1"/>
</dbReference>
<comment type="caution">
    <text evidence="2">The sequence shown here is derived from an EMBL/GenBank/DDBJ whole genome shotgun (WGS) entry which is preliminary data.</text>
</comment>
<dbReference type="InterPro" id="IPR027482">
    <property type="entry name" value="Sec1-like_dom2"/>
</dbReference>
<sequence>MGRCSKMVFDMVKMLQSFQGPAKEAVNNKIGHLILFDRDEDMVTPLCTQTTYAGLVDDRYGIHCGFCDFPAEVTGTNKSQRLLLTKDDVLFEEIRDRHISNVFNFLKQKAKEVQVGYSKGRNIASIGDMKDFVQKELKGLKQDYKSLTMHVGACEGILKQTSEQLDFQEQLQTEHSMLEGINLKDCYTYIEEHIARQSSHIRSLRFCCLLSLTQNGLPTKDFRGLQSHYLHSNGYQHLVTFSNLKKLGMFTEQTTVEVTKMSASDVKSRIAEKALKRTAFRLLSKRLNLIPRQGEVNLQNPDDMSYVFSGAYTPLSCKLVEQIF</sequence>
<evidence type="ECO:0000256" key="1">
    <source>
        <dbReference type="ARBA" id="ARBA00009884"/>
    </source>
</evidence>
<gene>
    <name evidence="2" type="ORF">HOLleu_29361</name>
</gene>
<comment type="similarity">
    <text evidence="1">Belongs to the STXBP/unc-18/SEC1 family.</text>
</comment>
<accession>A0A9Q1H2K7</accession>
<keyword evidence="3" id="KW-1185">Reference proteome</keyword>
<protein>
    <submittedName>
        <fullName evidence="2">Vacuolar protein sorting-associated protein 33B</fullName>
    </submittedName>
</protein>
<dbReference type="Gene3D" id="3.90.830.10">
    <property type="entry name" value="Syntaxin Binding Protein 1, Chain A, domain 2"/>
    <property type="match status" value="1"/>
</dbReference>
<dbReference type="InterPro" id="IPR036045">
    <property type="entry name" value="Sec1-like_sf"/>
</dbReference>
<dbReference type="Gene3D" id="1.25.40.850">
    <property type="match status" value="1"/>
</dbReference>
<dbReference type="GO" id="GO:0016192">
    <property type="term" value="P:vesicle-mediated transport"/>
    <property type="evidence" value="ECO:0007669"/>
    <property type="project" value="InterPro"/>
</dbReference>
<dbReference type="InterPro" id="IPR043155">
    <property type="entry name" value="VPS33_dom3b"/>
</dbReference>
<evidence type="ECO:0000313" key="3">
    <source>
        <dbReference type="Proteomes" id="UP001152320"/>
    </source>
</evidence>